<dbReference type="AlphaFoldDB" id="A0A6B2LVF1"/>
<accession>A0A6B2LVF1</accession>
<organism evidence="2">
    <name type="scientific">Arcella intermedia</name>
    <dbReference type="NCBI Taxonomy" id="1963864"/>
    <lineage>
        <taxon>Eukaryota</taxon>
        <taxon>Amoebozoa</taxon>
        <taxon>Tubulinea</taxon>
        <taxon>Elardia</taxon>
        <taxon>Arcellinida</taxon>
        <taxon>Sphaerothecina</taxon>
        <taxon>Arcellidae</taxon>
        <taxon>Arcella</taxon>
    </lineage>
</organism>
<proteinExistence type="predicted"/>
<reference evidence="2" key="1">
    <citation type="journal article" date="2020" name="J. Eukaryot. Microbiol.">
        <title>De novo Sequencing, Assembly and Annotation of the Transcriptome for the Free-Living Testate Amoeba Arcella intermedia.</title>
        <authorList>
            <person name="Ribeiro G.M."/>
            <person name="Porfirio-Sousa A.L."/>
            <person name="Maurer-Alcala X.X."/>
            <person name="Katz L.A."/>
            <person name="Lahr D.J.G."/>
        </authorList>
    </citation>
    <scope>NUCLEOTIDE SEQUENCE</scope>
</reference>
<evidence type="ECO:0000313" key="2">
    <source>
        <dbReference type="EMBL" id="NDV41044.1"/>
    </source>
</evidence>
<name>A0A6B2LVF1_9EUKA</name>
<feature type="compositionally biased region" description="Basic and acidic residues" evidence="1">
    <location>
        <begin position="1"/>
        <end position="19"/>
    </location>
</feature>
<dbReference type="EMBL" id="GIBP01012075">
    <property type="protein sequence ID" value="NDV41044.1"/>
    <property type="molecule type" value="Transcribed_RNA"/>
</dbReference>
<feature type="region of interest" description="Disordered" evidence="1">
    <location>
        <begin position="1"/>
        <end position="33"/>
    </location>
</feature>
<protein>
    <submittedName>
        <fullName evidence="2">Uncharacterized protein</fullName>
    </submittedName>
</protein>
<evidence type="ECO:0000256" key="1">
    <source>
        <dbReference type="SAM" id="MobiDB-lite"/>
    </source>
</evidence>
<sequence>MRRRAREGGMVRESQDLRPGRPPRGAGGRMPRWSEMAVARAVGRSPGAARLVSR</sequence>